<accession>A0A3R9YD24</accession>
<dbReference type="AlphaFoldDB" id="A0A3R9YD24"/>
<dbReference type="Proteomes" id="UP000279470">
    <property type="component" value="Unassembled WGS sequence"/>
</dbReference>
<dbReference type="EMBL" id="RXFM01000010">
    <property type="protein sequence ID" value="RST70953.1"/>
    <property type="molecule type" value="Genomic_DNA"/>
</dbReference>
<evidence type="ECO:0000313" key="2">
    <source>
        <dbReference type="Proteomes" id="UP000279470"/>
    </source>
</evidence>
<comment type="caution">
    <text evidence="1">The sequence shown here is derived from an EMBL/GenBank/DDBJ whole genome shotgun (WGS) entry which is preliminary data.</text>
</comment>
<gene>
    <name evidence="1" type="ORF">EIC27_01265</name>
</gene>
<organism evidence="1 2">
    <name type="scientific">Candidatus Aquarickettsia rohweri</name>
    <dbReference type="NCBI Taxonomy" id="2602574"/>
    <lineage>
        <taxon>Bacteria</taxon>
        <taxon>Pseudomonadati</taxon>
        <taxon>Pseudomonadota</taxon>
        <taxon>Alphaproteobacteria</taxon>
        <taxon>Rickettsiales</taxon>
        <taxon>Candidatus Midichloriaceae</taxon>
        <taxon>Candidatus Aquarickettsia</taxon>
    </lineage>
</organism>
<evidence type="ECO:0000313" key="1">
    <source>
        <dbReference type="EMBL" id="RST70953.1"/>
    </source>
</evidence>
<dbReference type="RefSeq" id="WP_126044351.1">
    <property type="nucleotide sequence ID" value="NZ_RXFM01000010.1"/>
</dbReference>
<protein>
    <submittedName>
        <fullName evidence="1">Uncharacterized protein</fullName>
    </submittedName>
</protein>
<sequence length="228" mass="26383">MLERYINLDSIYENFNNVKNRALELPNHIINFGYDLKNSILEGAYNLKNNISKSAFDYSCSVAKNFQSTINQKLPTSFDFFPSCSVKIIKKPIISTSKFDYLNDNIGKLLELRKLKLKVENEESKGLIIKIGGQKIKIDLMIKCSTSKEESKIDICESLTAQEKFQKEVDKLILEKVNDYFKSYIFENKQGLIESLGKHCSWFDKHQDSDLCMNLAQFYQILSPDLME</sequence>
<proteinExistence type="predicted"/>
<keyword evidence="2" id="KW-1185">Reference proteome</keyword>
<name>A0A3R9YD24_9RICK</name>
<reference evidence="2" key="1">
    <citation type="submission" date="2018-11" db="EMBL/GenBank/DDBJ databases">
        <title>Phylogenetic, genomic, and biogeographic characterization of a novel and ubiquitous marine invertebrate-associated Rickettsiales parasite, Candidatus Marinoinvertebrata rohwerii, gen. nov., sp. nov.</title>
        <authorList>
            <person name="Klinges J.G."/>
            <person name="Rosales S.M."/>
            <person name="Mcminds R."/>
            <person name="Shaver E.C."/>
            <person name="Shantz A."/>
            <person name="Peters E.C."/>
            <person name="Burkepile D.E."/>
            <person name="Silliman B.R."/>
            <person name="Vega Thurber R.L."/>
        </authorList>
    </citation>
    <scope>NUCLEOTIDE SEQUENCE [LARGE SCALE GENOMIC DNA]</scope>
    <source>
        <strain evidence="2">a_cerv_44</strain>
    </source>
</reference>